<name>A0A926ELP2_9FIRM</name>
<evidence type="ECO:0000313" key="2">
    <source>
        <dbReference type="EMBL" id="MBC8581365.1"/>
    </source>
</evidence>
<organism evidence="2 3">
    <name type="scientific">Zhenhengia yiwuensis</name>
    <dbReference type="NCBI Taxonomy" id="2763666"/>
    <lineage>
        <taxon>Bacteria</taxon>
        <taxon>Bacillati</taxon>
        <taxon>Bacillota</taxon>
        <taxon>Clostridia</taxon>
        <taxon>Lachnospirales</taxon>
        <taxon>Lachnospiraceae</taxon>
        <taxon>Zhenhengia</taxon>
    </lineage>
</organism>
<comment type="caution">
    <text evidence="2">The sequence shown here is derived from an EMBL/GenBank/DDBJ whole genome shotgun (WGS) entry which is preliminary data.</text>
</comment>
<dbReference type="AlphaFoldDB" id="A0A926ELP2"/>
<gene>
    <name evidence="2" type="ORF">H8718_17890</name>
</gene>
<feature type="domain" description="IrrE N-terminal-like" evidence="1">
    <location>
        <begin position="26"/>
        <end position="113"/>
    </location>
</feature>
<dbReference type="Pfam" id="PF06114">
    <property type="entry name" value="Peptidase_M78"/>
    <property type="match status" value="1"/>
</dbReference>
<dbReference type="RefSeq" id="WP_249334250.1">
    <property type="nucleotide sequence ID" value="NZ_JACRSY010000047.1"/>
</dbReference>
<dbReference type="Gene3D" id="1.10.10.2910">
    <property type="match status" value="1"/>
</dbReference>
<accession>A0A926ELP2</accession>
<protein>
    <submittedName>
        <fullName evidence="2">ImmA/IrrE family metallo-endopeptidase</fullName>
    </submittedName>
</protein>
<reference evidence="2" key="1">
    <citation type="submission" date="2020-08" db="EMBL/GenBank/DDBJ databases">
        <title>Genome public.</title>
        <authorList>
            <person name="Liu C."/>
            <person name="Sun Q."/>
        </authorList>
    </citation>
    <scope>NUCLEOTIDE SEQUENCE</scope>
    <source>
        <strain evidence="2">NSJ-12</strain>
    </source>
</reference>
<sequence length="142" mass="16275">MDISKRVKNLVRMYNTHDPIRIAKLKGIEVEYYDLGEIKGFYKKILGNKFIGLNDTIGEFSILVSSGHELGHDVLHSTKQIQLMKDYVLLPKDNVIEIQANKFVAELLLYEGANYDYILKSGTELDKKILKMLIDLKNTNIS</sequence>
<dbReference type="InterPro" id="IPR010359">
    <property type="entry name" value="IrrE_HExxH"/>
</dbReference>
<dbReference type="EMBL" id="JACRSY010000047">
    <property type="protein sequence ID" value="MBC8581365.1"/>
    <property type="molecule type" value="Genomic_DNA"/>
</dbReference>
<keyword evidence="3" id="KW-1185">Reference proteome</keyword>
<dbReference type="Proteomes" id="UP000655830">
    <property type="component" value="Unassembled WGS sequence"/>
</dbReference>
<evidence type="ECO:0000259" key="1">
    <source>
        <dbReference type="Pfam" id="PF06114"/>
    </source>
</evidence>
<proteinExistence type="predicted"/>
<evidence type="ECO:0000313" key="3">
    <source>
        <dbReference type="Proteomes" id="UP000655830"/>
    </source>
</evidence>